<evidence type="ECO:0000313" key="15">
    <source>
        <dbReference type="Proteomes" id="UP000241426"/>
    </source>
</evidence>
<dbReference type="GO" id="GO:0009244">
    <property type="term" value="P:lipopolysaccharide core region biosynthetic process"/>
    <property type="evidence" value="ECO:0007669"/>
    <property type="project" value="UniProtKB-UniRule"/>
</dbReference>
<evidence type="ECO:0000256" key="9">
    <source>
        <dbReference type="PIRSR" id="PIRSR639901-1"/>
    </source>
</evidence>
<dbReference type="GO" id="GO:0043842">
    <property type="term" value="F:Kdo transferase activity"/>
    <property type="evidence" value="ECO:0007669"/>
    <property type="project" value="UniProtKB-EC"/>
</dbReference>
<feature type="site" description="Transition state stabilizer" evidence="10">
    <location>
        <position position="209"/>
    </location>
</feature>
<evidence type="ECO:0000313" key="14">
    <source>
        <dbReference type="EMBL" id="PSU98744.1"/>
    </source>
</evidence>
<dbReference type="Gene3D" id="3.40.50.11720">
    <property type="entry name" value="3-Deoxy-D-manno-octulosonic-acid transferase, N-terminal domain"/>
    <property type="match status" value="1"/>
</dbReference>
<dbReference type="Pfam" id="PF04413">
    <property type="entry name" value="Glycos_transf_N"/>
    <property type="match status" value="1"/>
</dbReference>
<feature type="domain" description="Glycosyl transferase family 1" evidence="12">
    <location>
        <begin position="242"/>
        <end position="404"/>
    </location>
</feature>
<evidence type="ECO:0000256" key="6">
    <source>
        <dbReference type="ARBA" id="ARBA00022679"/>
    </source>
</evidence>
<feature type="active site" description="Proton acceptor" evidence="9">
    <location>
        <position position="62"/>
    </location>
</feature>
<comment type="similarity">
    <text evidence="11">Belongs to the glycosyltransferase group 1 family.</text>
</comment>
<evidence type="ECO:0000256" key="1">
    <source>
        <dbReference type="ARBA" id="ARBA00004196"/>
    </source>
</evidence>
<accession>A0A2T3KHU8</accession>
<proteinExistence type="inferred from homology"/>
<sequence>MLVRICYTLLLALAAPILLWGLYRTKPGKPAFGARWKEHFGFTPPLLTAEQPIWIHAASVGEAIAIVPVIKALKKAHPKQTIVVTTTTSTGAEQVSKLGDLVEHRYMPIDFAWCVRGFLKAIKPKLFLIVEKELWLNTLSCAHHQKIPTIIVNARLSERSAKRYQSFGFFTHKLLTKIDKILCLHDDDAQRFIAIGANKNQVAVTGSIKYDISIADSVFEQAHDLRQQLGAQRPIFVAASTHQGEDQQVLDAYQIVQQQYPDAMVIIVPRHPERFDSVAQLAAEQYGLTVHRRTDNTPISVTTQLYLADTMGEMLVMLATADVTFMGGSLVGEKVGGHNLLEPAAVAKPAITGPSFYNFEDITQQLLAAGAIEICQNSHQFAEQLIILFNDPQRQQQMGAQGQKIVIENQGAVKKTITNINHYLDDN</sequence>
<dbReference type="UniPathway" id="UPA00958"/>
<comment type="pathway">
    <text evidence="2 11">Bacterial outer membrane biogenesis; LPS core biosynthesis.</text>
</comment>
<dbReference type="PANTHER" id="PTHR42755:SF1">
    <property type="entry name" value="3-DEOXY-D-MANNO-OCTULOSONIC ACID TRANSFERASE, MITOCHONDRIAL-RELATED"/>
    <property type="match status" value="1"/>
</dbReference>
<evidence type="ECO:0000259" key="13">
    <source>
        <dbReference type="Pfam" id="PF04413"/>
    </source>
</evidence>
<dbReference type="RefSeq" id="WP_107289685.1">
    <property type="nucleotide sequence ID" value="NZ_PYNF01000008.1"/>
</dbReference>
<dbReference type="InterPro" id="IPR007507">
    <property type="entry name" value="Glycos_transf_N"/>
</dbReference>
<keyword evidence="11" id="KW-1003">Cell membrane</keyword>
<dbReference type="Gene3D" id="3.40.50.2000">
    <property type="entry name" value="Glycogen Phosphorylase B"/>
    <property type="match status" value="1"/>
</dbReference>
<evidence type="ECO:0000259" key="12">
    <source>
        <dbReference type="Pfam" id="PF00534"/>
    </source>
</evidence>
<comment type="function">
    <text evidence="11">Involved in lipopolysaccharide (LPS) biosynthesis. Catalyzes the transfer of 3-deoxy-D-manno-octulosonate (Kdo) residue(s) from CMP-Kdo to lipid IV(A), the tetraacyldisaccharide-1,4'-bisphosphate precursor of lipid A.</text>
</comment>
<evidence type="ECO:0000256" key="5">
    <source>
        <dbReference type="ARBA" id="ARBA00022519"/>
    </source>
</evidence>
<gene>
    <name evidence="14" type="ORF">C9J27_11705</name>
</gene>
<dbReference type="EC" id="2.4.99.12" evidence="3 11"/>
<comment type="subcellular location">
    <subcellularLocation>
        <location evidence="1">Cell envelope</location>
    </subcellularLocation>
    <subcellularLocation>
        <location evidence="11">Cell membrane</location>
    </subcellularLocation>
</comment>
<dbReference type="EMBL" id="PYNF01000008">
    <property type="protein sequence ID" value="PSU98744.1"/>
    <property type="molecule type" value="Genomic_DNA"/>
</dbReference>
<dbReference type="AlphaFoldDB" id="A0A2T3KHU8"/>
<evidence type="ECO:0000256" key="4">
    <source>
        <dbReference type="ARBA" id="ARBA00019077"/>
    </source>
</evidence>
<dbReference type="GO" id="GO:0030313">
    <property type="term" value="C:cell envelope"/>
    <property type="evidence" value="ECO:0007669"/>
    <property type="project" value="UniProtKB-SubCell"/>
</dbReference>
<feature type="site" description="Transition state stabilizer" evidence="10">
    <location>
        <position position="131"/>
    </location>
</feature>
<organism evidence="14 15">
    <name type="scientific">Photobacterium kishitanii</name>
    <dbReference type="NCBI Taxonomy" id="318456"/>
    <lineage>
        <taxon>Bacteria</taxon>
        <taxon>Pseudomonadati</taxon>
        <taxon>Pseudomonadota</taxon>
        <taxon>Gammaproteobacteria</taxon>
        <taxon>Vibrionales</taxon>
        <taxon>Vibrionaceae</taxon>
        <taxon>Photobacterium</taxon>
    </lineage>
</organism>
<evidence type="ECO:0000256" key="7">
    <source>
        <dbReference type="ARBA" id="ARBA00031445"/>
    </source>
</evidence>
<keyword evidence="5" id="KW-0472">Membrane</keyword>
<dbReference type="GO" id="GO:0005886">
    <property type="term" value="C:plasma membrane"/>
    <property type="evidence" value="ECO:0007669"/>
    <property type="project" value="UniProtKB-SubCell"/>
</dbReference>
<dbReference type="InterPro" id="IPR038107">
    <property type="entry name" value="Glycos_transf_N_sf"/>
</dbReference>
<dbReference type="Proteomes" id="UP000241426">
    <property type="component" value="Unassembled WGS sequence"/>
</dbReference>
<dbReference type="FunFam" id="3.40.50.11720:FF:000001">
    <property type="entry name" value="3-deoxy-D-manno-octulosonic acid transferase"/>
    <property type="match status" value="1"/>
</dbReference>
<dbReference type="InterPro" id="IPR001296">
    <property type="entry name" value="Glyco_trans_1"/>
</dbReference>
<comment type="caution">
    <text evidence="14">The sequence shown here is derived from an EMBL/GenBank/DDBJ whole genome shotgun (WGS) entry which is preliminary data.</text>
</comment>
<evidence type="ECO:0000256" key="8">
    <source>
        <dbReference type="ARBA" id="ARBA00049183"/>
    </source>
</evidence>
<evidence type="ECO:0000256" key="10">
    <source>
        <dbReference type="PIRSR" id="PIRSR639901-2"/>
    </source>
</evidence>
<evidence type="ECO:0000256" key="11">
    <source>
        <dbReference type="RuleBase" id="RU365103"/>
    </source>
</evidence>
<protein>
    <recommendedName>
        <fullName evidence="4 11">3-deoxy-D-manno-octulosonic acid transferase</fullName>
        <shortName evidence="11">Kdo transferase</shortName>
        <ecNumber evidence="3 11">2.4.99.12</ecNumber>
    </recommendedName>
    <alternativeName>
        <fullName evidence="7 11">Lipid IV(A) 3-deoxy-D-manno-octulosonic acid transferase</fullName>
    </alternativeName>
</protein>
<dbReference type="GO" id="GO:0009245">
    <property type="term" value="P:lipid A biosynthetic process"/>
    <property type="evidence" value="ECO:0007669"/>
    <property type="project" value="TreeGrafter"/>
</dbReference>
<dbReference type="PANTHER" id="PTHR42755">
    <property type="entry name" value="3-DEOXY-MANNO-OCTULOSONATE CYTIDYLYLTRANSFERASE"/>
    <property type="match status" value="1"/>
</dbReference>
<name>A0A2T3KHU8_9GAMM</name>
<dbReference type="SUPFAM" id="SSF53756">
    <property type="entry name" value="UDP-Glycosyltransferase/glycogen phosphorylase"/>
    <property type="match status" value="1"/>
</dbReference>
<dbReference type="NCBIfam" id="NF004388">
    <property type="entry name" value="PRK05749.1-4"/>
    <property type="match status" value="1"/>
</dbReference>
<keyword evidence="6 11" id="KW-0808">Transferase</keyword>
<keyword evidence="11" id="KW-0448">Lipopolysaccharide biosynthesis</keyword>
<evidence type="ECO:0000256" key="2">
    <source>
        <dbReference type="ARBA" id="ARBA00004713"/>
    </source>
</evidence>
<keyword evidence="5" id="KW-0997">Cell inner membrane</keyword>
<evidence type="ECO:0000256" key="3">
    <source>
        <dbReference type="ARBA" id="ARBA00012621"/>
    </source>
</evidence>
<feature type="domain" description="3-deoxy-D-manno-octulosonic-acid transferase N-terminal" evidence="13">
    <location>
        <begin position="35"/>
        <end position="212"/>
    </location>
</feature>
<comment type="catalytic activity">
    <reaction evidence="8 11">
        <text>lipid IVA (E. coli) + CMP-3-deoxy-beta-D-manno-octulosonate = alpha-Kdo-(2-&gt;6)-lipid IVA (E. coli) + CMP + H(+)</text>
        <dbReference type="Rhea" id="RHEA:28066"/>
        <dbReference type="ChEBI" id="CHEBI:15378"/>
        <dbReference type="ChEBI" id="CHEBI:58603"/>
        <dbReference type="ChEBI" id="CHEBI:60364"/>
        <dbReference type="ChEBI" id="CHEBI:60377"/>
        <dbReference type="ChEBI" id="CHEBI:85987"/>
        <dbReference type="EC" id="2.4.99.12"/>
    </reaction>
</comment>
<dbReference type="Pfam" id="PF00534">
    <property type="entry name" value="Glycos_transf_1"/>
    <property type="match status" value="1"/>
</dbReference>
<dbReference type="InterPro" id="IPR039901">
    <property type="entry name" value="Kdotransferase"/>
</dbReference>
<reference evidence="14 15" key="1">
    <citation type="submission" date="2018-01" db="EMBL/GenBank/DDBJ databases">
        <title>Whole genome sequencing of Histamine producing bacteria.</title>
        <authorList>
            <person name="Butler K."/>
        </authorList>
    </citation>
    <scope>NUCLEOTIDE SEQUENCE [LARGE SCALE GENOMIC DNA]</scope>
    <source>
        <strain evidence="14 15">FS-7.2</strain>
    </source>
</reference>